<dbReference type="Proteomes" id="UP000588068">
    <property type="component" value="Unassembled WGS sequence"/>
</dbReference>
<dbReference type="InterPro" id="IPR029045">
    <property type="entry name" value="ClpP/crotonase-like_dom_sf"/>
</dbReference>
<keyword evidence="3" id="KW-0576">Peroxisome</keyword>
<evidence type="ECO:0000313" key="5">
    <source>
        <dbReference type="EMBL" id="MBB6092195.1"/>
    </source>
</evidence>
<dbReference type="Gene3D" id="3.90.226.10">
    <property type="entry name" value="2-enoyl-CoA Hydratase, Chain A, domain 1"/>
    <property type="match status" value="1"/>
</dbReference>
<comment type="similarity">
    <text evidence="2">Belongs to the enoyl-CoA hydratase/isomerase family.</text>
</comment>
<sequence length="258" mass="27452">MTEHIRVTVEDRVMRIAFNRPEKKNAITNAMYVAMGEALTRAESDPQIRAVLFEAEGDAFTAGNDLADFAAVAAGKMARSEMKAHVFLEALARGQKPYVAAVQGFAVGVGVTMLMHCDLVYIADDAKLTTPFVNLALVPEAASSWLIPARIGHARAFAMFALGEPVDGRTAASIGIANASLPVSEVRAKAWAAAQALASRPLGAVQATKKLMRDAAAISAVMSREGEIFGQRLQTAEAAEAFRAFAERRAPDFSKVSG</sequence>
<dbReference type="AlphaFoldDB" id="A0A841HJJ4"/>
<accession>A0A841HJJ4</accession>
<dbReference type="InterPro" id="IPR014748">
    <property type="entry name" value="Enoyl-CoA_hydra_C"/>
</dbReference>
<dbReference type="InterPro" id="IPR001753">
    <property type="entry name" value="Enoyl-CoA_hydra/iso"/>
</dbReference>
<proteinExistence type="inferred from homology"/>
<evidence type="ECO:0000256" key="4">
    <source>
        <dbReference type="ARBA" id="ARBA00023235"/>
    </source>
</evidence>
<dbReference type="EMBL" id="JACHHZ010000001">
    <property type="protein sequence ID" value="MBB6092195.1"/>
    <property type="molecule type" value="Genomic_DNA"/>
</dbReference>
<dbReference type="RefSeq" id="WP_184329938.1">
    <property type="nucleotide sequence ID" value="NZ_JACHHZ010000001.1"/>
</dbReference>
<evidence type="ECO:0000256" key="1">
    <source>
        <dbReference type="ARBA" id="ARBA00004275"/>
    </source>
</evidence>
<comment type="caution">
    <text evidence="5">The sequence shown here is derived from an EMBL/GenBank/DDBJ whole genome shotgun (WGS) entry which is preliminary data.</text>
</comment>
<dbReference type="Pfam" id="PF00378">
    <property type="entry name" value="ECH_1"/>
    <property type="match status" value="1"/>
</dbReference>
<keyword evidence="4" id="KW-0413">Isomerase</keyword>
<keyword evidence="6" id="KW-1185">Reference proteome</keyword>
<protein>
    <submittedName>
        <fullName evidence="5">Enoyl-CoA hydratase/carnithine racemase</fullName>
    </submittedName>
</protein>
<organism evidence="5 6">
    <name type="scientific">Povalibacter uvarum</name>
    <dbReference type="NCBI Taxonomy" id="732238"/>
    <lineage>
        <taxon>Bacteria</taxon>
        <taxon>Pseudomonadati</taxon>
        <taxon>Pseudomonadota</taxon>
        <taxon>Gammaproteobacteria</taxon>
        <taxon>Steroidobacterales</taxon>
        <taxon>Steroidobacteraceae</taxon>
        <taxon>Povalibacter</taxon>
    </lineage>
</organism>
<evidence type="ECO:0000256" key="2">
    <source>
        <dbReference type="ARBA" id="ARBA00005254"/>
    </source>
</evidence>
<dbReference type="CDD" id="cd06558">
    <property type="entry name" value="crotonase-like"/>
    <property type="match status" value="1"/>
</dbReference>
<dbReference type="Gene3D" id="1.10.12.10">
    <property type="entry name" value="Lyase 2-enoyl-coa Hydratase, Chain A, domain 2"/>
    <property type="match status" value="1"/>
</dbReference>
<comment type="subcellular location">
    <subcellularLocation>
        <location evidence="1">Peroxisome</location>
    </subcellularLocation>
</comment>
<dbReference type="InterPro" id="IPR051053">
    <property type="entry name" value="ECH/Chromodomain_protein"/>
</dbReference>
<dbReference type="SUPFAM" id="SSF52096">
    <property type="entry name" value="ClpP/crotonase"/>
    <property type="match status" value="1"/>
</dbReference>
<evidence type="ECO:0000256" key="3">
    <source>
        <dbReference type="ARBA" id="ARBA00023140"/>
    </source>
</evidence>
<gene>
    <name evidence="5" type="ORF">HNQ60_001041</name>
</gene>
<dbReference type="PANTHER" id="PTHR43684">
    <property type="match status" value="1"/>
</dbReference>
<reference evidence="5 6" key="1">
    <citation type="submission" date="2020-08" db="EMBL/GenBank/DDBJ databases">
        <title>Genomic Encyclopedia of Type Strains, Phase IV (KMG-IV): sequencing the most valuable type-strain genomes for metagenomic binning, comparative biology and taxonomic classification.</title>
        <authorList>
            <person name="Goeker M."/>
        </authorList>
    </citation>
    <scope>NUCLEOTIDE SEQUENCE [LARGE SCALE GENOMIC DNA]</scope>
    <source>
        <strain evidence="5 6">DSM 26723</strain>
    </source>
</reference>
<name>A0A841HJJ4_9GAMM</name>
<evidence type="ECO:0000313" key="6">
    <source>
        <dbReference type="Proteomes" id="UP000588068"/>
    </source>
</evidence>
<dbReference type="PANTHER" id="PTHR43684:SF1">
    <property type="entry name" value="ENOYL-COA DELTA ISOMERASE 2"/>
    <property type="match status" value="1"/>
</dbReference>
<dbReference type="GO" id="GO:0004165">
    <property type="term" value="F:delta(3)-delta(2)-enoyl-CoA isomerase activity"/>
    <property type="evidence" value="ECO:0007669"/>
    <property type="project" value="UniProtKB-ARBA"/>
</dbReference>